<dbReference type="Gene3D" id="3.90.550.10">
    <property type="entry name" value="Spore Coat Polysaccharide Biosynthesis Protein SpsA, Chain A"/>
    <property type="match status" value="1"/>
</dbReference>
<feature type="domain" description="Glycosyltransferase 2-like" evidence="1">
    <location>
        <begin position="6"/>
        <end position="120"/>
    </location>
</feature>
<reference evidence="2" key="1">
    <citation type="submission" date="2020-03" db="EMBL/GenBank/DDBJ databases">
        <title>Genome of Pelagibius litoralis DSM 21314T.</title>
        <authorList>
            <person name="Wang G."/>
        </authorList>
    </citation>
    <scope>NUCLEOTIDE SEQUENCE</scope>
    <source>
        <strain evidence="2">DSM 21314</strain>
    </source>
</reference>
<evidence type="ECO:0000313" key="2">
    <source>
        <dbReference type="EMBL" id="NIA67641.1"/>
    </source>
</evidence>
<evidence type="ECO:0000259" key="1">
    <source>
        <dbReference type="Pfam" id="PF00535"/>
    </source>
</evidence>
<dbReference type="InterPro" id="IPR001173">
    <property type="entry name" value="Glyco_trans_2-like"/>
</dbReference>
<dbReference type="Proteomes" id="UP000761264">
    <property type="component" value="Unassembled WGS sequence"/>
</dbReference>
<name>A0A967EUS9_9PROT</name>
<evidence type="ECO:0000313" key="3">
    <source>
        <dbReference type="Proteomes" id="UP000761264"/>
    </source>
</evidence>
<dbReference type="EMBL" id="JAAQPH010000002">
    <property type="protein sequence ID" value="NIA67641.1"/>
    <property type="molecule type" value="Genomic_DNA"/>
</dbReference>
<dbReference type="InterPro" id="IPR029044">
    <property type="entry name" value="Nucleotide-diphossugar_trans"/>
</dbReference>
<accession>A0A967EUS9</accession>
<dbReference type="Pfam" id="PF00535">
    <property type="entry name" value="Glycos_transf_2"/>
    <property type="match status" value="1"/>
</dbReference>
<dbReference type="InterPro" id="IPR050834">
    <property type="entry name" value="Glycosyltransf_2"/>
</dbReference>
<sequence length="319" mass="35716">MSPRVSVILPAYNAADCLAFALDSLLVQDLTDFEVLVVDDASQDQSIDIAASYAANDSRIRLLRRENNGGAAAARNLGFRAARGKWLALLDADDTFAPDRLVHLVNRAEKEEADIIADNLHFVAFPDGTSLGTALPASDPLFKVPLSAAKFVRGNLFLYRGFKLGYLKPLFRRRFVEHHGLLQNEALRIAEDYHFLLDALIRGGRCIVEPQAGYCYSHRPGSLSRSLTLEDLCQLSTANRLDLLRASPQGAADLRAALKKRQWSVDLNIRLMEFQEAVRRRRVWDAGSIFARNPDLTPYLAFYGFQSLRKRISGDRRLV</sequence>
<dbReference type="AlphaFoldDB" id="A0A967EUS9"/>
<dbReference type="PANTHER" id="PTHR43685:SF2">
    <property type="entry name" value="GLYCOSYLTRANSFERASE 2-LIKE DOMAIN-CONTAINING PROTEIN"/>
    <property type="match status" value="1"/>
</dbReference>
<comment type="caution">
    <text evidence="2">The sequence shown here is derived from an EMBL/GenBank/DDBJ whole genome shotgun (WGS) entry which is preliminary data.</text>
</comment>
<dbReference type="CDD" id="cd00761">
    <property type="entry name" value="Glyco_tranf_GTA_type"/>
    <property type="match status" value="1"/>
</dbReference>
<dbReference type="PANTHER" id="PTHR43685">
    <property type="entry name" value="GLYCOSYLTRANSFERASE"/>
    <property type="match status" value="1"/>
</dbReference>
<dbReference type="SUPFAM" id="SSF53448">
    <property type="entry name" value="Nucleotide-diphospho-sugar transferases"/>
    <property type="match status" value="1"/>
</dbReference>
<keyword evidence="3" id="KW-1185">Reference proteome</keyword>
<gene>
    <name evidence="2" type="ORF">HBA54_03475</name>
</gene>
<protein>
    <submittedName>
        <fullName evidence="2">Glycosyltransferase family 2 protein</fullName>
    </submittedName>
</protein>
<dbReference type="RefSeq" id="WP_167221389.1">
    <property type="nucleotide sequence ID" value="NZ_JAAQPH010000002.1"/>
</dbReference>
<organism evidence="2 3">
    <name type="scientific">Pelagibius litoralis</name>
    <dbReference type="NCBI Taxonomy" id="374515"/>
    <lineage>
        <taxon>Bacteria</taxon>
        <taxon>Pseudomonadati</taxon>
        <taxon>Pseudomonadota</taxon>
        <taxon>Alphaproteobacteria</taxon>
        <taxon>Rhodospirillales</taxon>
        <taxon>Rhodovibrionaceae</taxon>
        <taxon>Pelagibius</taxon>
    </lineage>
</organism>
<proteinExistence type="predicted"/>